<feature type="transmembrane region" description="Helical" evidence="1">
    <location>
        <begin position="242"/>
        <end position="266"/>
    </location>
</feature>
<dbReference type="RefSeq" id="WP_349054649.1">
    <property type="nucleotide sequence ID" value="NZ_JBBNPS010000040.1"/>
</dbReference>
<feature type="transmembrane region" description="Helical" evidence="1">
    <location>
        <begin position="193"/>
        <end position="212"/>
    </location>
</feature>
<proteinExistence type="predicted"/>
<reference evidence="2 3" key="1">
    <citation type="submission" date="2024-04" db="EMBL/GenBank/DDBJ databases">
        <title>Human intestinal bacterial collection.</title>
        <authorList>
            <person name="Pauvert C."/>
            <person name="Hitch T.C.A."/>
            <person name="Clavel T."/>
        </authorList>
    </citation>
    <scope>NUCLEOTIDE SEQUENCE [LARGE SCALE GENOMIC DNA]</scope>
    <source>
        <strain evidence="2 3">CLA-SR-H026</strain>
    </source>
</reference>
<dbReference type="Proteomes" id="UP001481872">
    <property type="component" value="Unassembled WGS sequence"/>
</dbReference>
<dbReference type="EMBL" id="JBBNPS010000040">
    <property type="protein sequence ID" value="MEQ3354376.1"/>
    <property type="molecule type" value="Genomic_DNA"/>
</dbReference>
<name>A0ABV1J842_9FIRM</name>
<keyword evidence="1" id="KW-0472">Membrane</keyword>
<comment type="caution">
    <text evidence="2">The sequence shown here is derived from an EMBL/GenBank/DDBJ whole genome shotgun (WGS) entry which is preliminary data.</text>
</comment>
<protein>
    <recommendedName>
        <fullName evidence="4">ABC transporter permease</fullName>
    </recommendedName>
</protein>
<evidence type="ECO:0000313" key="3">
    <source>
        <dbReference type="Proteomes" id="UP001481872"/>
    </source>
</evidence>
<accession>A0ABV1J842</accession>
<evidence type="ECO:0000256" key="1">
    <source>
        <dbReference type="SAM" id="Phobius"/>
    </source>
</evidence>
<evidence type="ECO:0000313" key="2">
    <source>
        <dbReference type="EMBL" id="MEQ3354376.1"/>
    </source>
</evidence>
<evidence type="ECO:0008006" key="4">
    <source>
        <dbReference type="Google" id="ProtNLM"/>
    </source>
</evidence>
<feature type="transmembrane region" description="Helical" evidence="1">
    <location>
        <begin position="319"/>
        <end position="335"/>
    </location>
</feature>
<keyword evidence="1" id="KW-1133">Transmembrane helix</keyword>
<keyword evidence="3" id="KW-1185">Reference proteome</keyword>
<feature type="transmembrane region" description="Helical" evidence="1">
    <location>
        <begin position="286"/>
        <end position="312"/>
    </location>
</feature>
<organism evidence="2 3">
    <name type="scientific">Aedoeadaptatus acetigenes</name>
    <dbReference type="NCBI Taxonomy" id="2981723"/>
    <lineage>
        <taxon>Bacteria</taxon>
        <taxon>Bacillati</taxon>
        <taxon>Bacillota</taxon>
        <taxon>Tissierellia</taxon>
        <taxon>Tissierellales</taxon>
        <taxon>Peptoniphilaceae</taxon>
        <taxon>Aedoeadaptatus</taxon>
    </lineage>
</organism>
<feature type="transmembrane region" description="Helical" evidence="1">
    <location>
        <begin position="370"/>
        <end position="392"/>
    </location>
</feature>
<keyword evidence="1" id="KW-0812">Transmembrane</keyword>
<gene>
    <name evidence="2" type="ORF">AAA081_08730</name>
</gene>
<sequence>MFAVVKLEFKKIATKNNALIACLFLLICVAKILPYSQSLDMVLEGGKFGSGLSYWKLMKEEGIKYDGLLTEEQMKKVQTLYNQSKEKDYVEGARTEEKELGLKLIYPFQWLAQSLNFPKDIEIQDFSIHMSDQGIENFYQDRLKAIGSWARTSYRSYDRSEVESILRQAGEVKTPLYYAYNEGWRYMGDALHMTFYIFLIYLALALSSLTSADEAQGFTEMDVHAKNGRLSLYLAKVRSAELFAGLAYLAYLFFLLLYHGMIYSLHGADASIEFYAGPAIFNLTTWQGYFLEALSGFAAVLVVVNIILLFSLVFRKSKVSLLVLVLAFVWLEKWADSPQPWANTLAYFTPQNFVRGNFSASKLFVLQNHVYPFTAMACFLSLIYIASSRILAMPIMNRYYLKGGEGK</sequence>